<dbReference type="Gene3D" id="3.40.50.40">
    <property type="match status" value="1"/>
</dbReference>
<evidence type="ECO:0000256" key="3">
    <source>
        <dbReference type="PIRSR" id="PIRSR001220-1"/>
    </source>
</evidence>
<dbReference type="EMBL" id="RSED01000008">
    <property type="protein sequence ID" value="RRS04218.1"/>
    <property type="molecule type" value="Genomic_DNA"/>
</dbReference>
<accession>A0A426VBV2</accession>
<evidence type="ECO:0000256" key="4">
    <source>
        <dbReference type="PIRSR" id="PIRSR001220-2"/>
    </source>
</evidence>
<dbReference type="PROSITE" id="PS51732">
    <property type="entry name" value="ASN_GLN_ASE_3"/>
    <property type="match status" value="1"/>
</dbReference>
<evidence type="ECO:0000259" key="8">
    <source>
        <dbReference type="Pfam" id="PF17763"/>
    </source>
</evidence>
<sequence length="322" mass="33775">MADVVVVLGTGGTIAGTSSTGQDRDYRAAQLGVDELVAAVPDNEGGTLEARQVAQIDSKDMGWPVWRVLLQDLIEVLERPEVAGVVITHGTDTLEETAWLLHLLLPPAKPVVLTAAMRPATSAEADGPRNLDDAVHVVRWAADAGLVGVVAVLQGNVWAGTEVRKAHSWHIDAFDGGDAPPLARIEGGQVLGTPDVAWVPPRGQWSPAFLALDGLPRVEVVTSHADADGAVVDALLLAASVDGARPLRGLVVACTGHGTWHQGLEASLLKARRAGVVVWRSSRVARGGIEPRPDDTWPVAGRLTPAQARVALAVTLALRDLA</sequence>
<dbReference type="FunFam" id="3.40.50.1170:FF:000001">
    <property type="entry name" value="L-asparaginase 2"/>
    <property type="match status" value="1"/>
</dbReference>
<dbReference type="OrthoDB" id="9788068at2"/>
<reference evidence="9 10" key="1">
    <citation type="submission" date="2018-12" db="EMBL/GenBank/DDBJ databases">
        <title>The whole draft genome of Aquabacterium sp. SJQ9.</title>
        <authorList>
            <person name="Sun L."/>
            <person name="Gao X."/>
            <person name="Chen W."/>
            <person name="Huang K."/>
        </authorList>
    </citation>
    <scope>NUCLEOTIDE SEQUENCE [LARGE SCALE GENOMIC DNA]</scope>
    <source>
        <strain evidence="9 10">SJQ9</strain>
    </source>
</reference>
<dbReference type="Proteomes" id="UP000269265">
    <property type="component" value="Unassembled WGS sequence"/>
</dbReference>
<dbReference type="PIRSF" id="PIRSF500176">
    <property type="entry name" value="L_ASNase"/>
    <property type="match status" value="1"/>
</dbReference>
<comment type="similarity">
    <text evidence="1">Belongs to the asparaginase 1 family.</text>
</comment>
<dbReference type="Gene3D" id="3.40.50.1170">
    <property type="entry name" value="L-asparaginase, N-terminal domain"/>
    <property type="match status" value="1"/>
</dbReference>
<dbReference type="SFLD" id="SFLDS00057">
    <property type="entry name" value="Glutaminase/Asparaginase"/>
    <property type="match status" value="1"/>
</dbReference>
<dbReference type="PIRSF" id="PIRSF001220">
    <property type="entry name" value="L-ASNase_gatD"/>
    <property type="match status" value="1"/>
</dbReference>
<gene>
    <name evidence="9" type="ORF">EIP75_11930</name>
</gene>
<dbReference type="InterPro" id="IPR006034">
    <property type="entry name" value="Asparaginase/glutaminase-like"/>
</dbReference>
<dbReference type="InterPro" id="IPR027474">
    <property type="entry name" value="L-asparaginase_N"/>
</dbReference>
<feature type="active site" evidence="6">
    <location>
        <position position="91"/>
    </location>
</feature>
<evidence type="ECO:0000256" key="5">
    <source>
        <dbReference type="PROSITE-ProRule" id="PRU10099"/>
    </source>
</evidence>
<evidence type="ECO:0000259" key="7">
    <source>
        <dbReference type="Pfam" id="PF00710"/>
    </source>
</evidence>
<dbReference type="PROSITE" id="PS00917">
    <property type="entry name" value="ASN_GLN_ASE_2"/>
    <property type="match status" value="1"/>
</dbReference>
<dbReference type="InterPro" id="IPR027473">
    <property type="entry name" value="L-asparaginase_C"/>
</dbReference>
<evidence type="ECO:0000256" key="2">
    <source>
        <dbReference type="ARBA" id="ARBA00022801"/>
    </source>
</evidence>
<dbReference type="PRINTS" id="PR00139">
    <property type="entry name" value="ASNGLNASE"/>
</dbReference>
<dbReference type="Pfam" id="PF00710">
    <property type="entry name" value="Asparaginase"/>
    <property type="match status" value="1"/>
</dbReference>
<dbReference type="InterPro" id="IPR037152">
    <property type="entry name" value="L-asparaginase_N_sf"/>
</dbReference>
<dbReference type="InterPro" id="IPR036152">
    <property type="entry name" value="Asp/glu_Ase-like_sf"/>
</dbReference>
<feature type="active site" evidence="5">
    <location>
        <position position="13"/>
    </location>
</feature>
<dbReference type="InterPro" id="IPR040919">
    <property type="entry name" value="Asparaginase_C"/>
</dbReference>
<dbReference type="GO" id="GO:0006528">
    <property type="term" value="P:asparagine metabolic process"/>
    <property type="evidence" value="ECO:0007669"/>
    <property type="project" value="InterPro"/>
</dbReference>
<feature type="active site" description="O-isoaspartyl threonine intermediate" evidence="3">
    <location>
        <position position="13"/>
    </location>
</feature>
<dbReference type="InterPro" id="IPR027475">
    <property type="entry name" value="Asparaginase/glutaminase_AS2"/>
</dbReference>
<comment type="caution">
    <text evidence="9">The sequence shown here is derived from an EMBL/GenBank/DDBJ whole genome shotgun (WGS) entry which is preliminary data.</text>
</comment>
<feature type="binding site" evidence="4">
    <location>
        <position position="58"/>
    </location>
    <ligand>
        <name>substrate</name>
    </ligand>
</feature>
<evidence type="ECO:0000256" key="6">
    <source>
        <dbReference type="PROSITE-ProRule" id="PRU10100"/>
    </source>
</evidence>
<name>A0A426VBV2_9BURK</name>
<feature type="binding site" evidence="4">
    <location>
        <begin position="91"/>
        <end position="92"/>
    </location>
    <ligand>
        <name>substrate</name>
    </ligand>
</feature>
<dbReference type="PANTHER" id="PTHR11707">
    <property type="entry name" value="L-ASPARAGINASE"/>
    <property type="match status" value="1"/>
</dbReference>
<dbReference type="PROSITE" id="PS00144">
    <property type="entry name" value="ASN_GLN_ASE_1"/>
    <property type="match status" value="1"/>
</dbReference>
<dbReference type="AlphaFoldDB" id="A0A426VBV2"/>
<keyword evidence="10" id="KW-1185">Reference proteome</keyword>
<dbReference type="SUPFAM" id="SSF53774">
    <property type="entry name" value="Glutaminase/Asparaginase"/>
    <property type="match status" value="1"/>
</dbReference>
<protein>
    <submittedName>
        <fullName evidence="9">Asparaginase</fullName>
    </submittedName>
</protein>
<dbReference type="SMART" id="SM00870">
    <property type="entry name" value="Asparaginase"/>
    <property type="match status" value="1"/>
</dbReference>
<evidence type="ECO:0000313" key="10">
    <source>
        <dbReference type="Proteomes" id="UP000269265"/>
    </source>
</evidence>
<organism evidence="9 10">
    <name type="scientific">Aquabacterium soli</name>
    <dbReference type="NCBI Taxonomy" id="2493092"/>
    <lineage>
        <taxon>Bacteria</taxon>
        <taxon>Pseudomonadati</taxon>
        <taxon>Pseudomonadota</taxon>
        <taxon>Betaproteobacteria</taxon>
        <taxon>Burkholderiales</taxon>
        <taxon>Aquabacterium</taxon>
    </lineage>
</organism>
<feature type="domain" description="Asparaginase/glutaminase C-terminal" evidence="8">
    <location>
        <begin position="217"/>
        <end position="317"/>
    </location>
</feature>
<dbReference type="PANTHER" id="PTHR11707:SF28">
    <property type="entry name" value="60 KDA LYSOPHOSPHOLIPASE"/>
    <property type="match status" value="1"/>
</dbReference>
<dbReference type="GO" id="GO:0004067">
    <property type="term" value="F:asparaginase activity"/>
    <property type="evidence" value="ECO:0007669"/>
    <property type="project" value="UniProtKB-UniRule"/>
</dbReference>
<keyword evidence="2" id="KW-0378">Hydrolase</keyword>
<dbReference type="InterPro" id="IPR004550">
    <property type="entry name" value="AsnASE_II"/>
</dbReference>
<dbReference type="Pfam" id="PF17763">
    <property type="entry name" value="Asparaginase_C"/>
    <property type="match status" value="1"/>
</dbReference>
<evidence type="ECO:0000256" key="1">
    <source>
        <dbReference type="ARBA" id="ARBA00010518"/>
    </source>
</evidence>
<evidence type="ECO:0000313" key="9">
    <source>
        <dbReference type="EMBL" id="RRS04218.1"/>
    </source>
</evidence>
<feature type="domain" description="L-asparaginase N-terminal" evidence="7">
    <location>
        <begin position="5"/>
        <end position="190"/>
    </location>
</feature>
<proteinExistence type="inferred from homology"/>
<dbReference type="InterPro" id="IPR020827">
    <property type="entry name" value="Asparaginase/glutaminase_AS1"/>
</dbReference>
<dbReference type="CDD" id="cd08964">
    <property type="entry name" value="L-asparaginase_II"/>
    <property type="match status" value="1"/>
</dbReference>